<dbReference type="CDD" id="cd20071">
    <property type="entry name" value="SET_SMYD"/>
    <property type="match status" value="1"/>
</dbReference>
<evidence type="ECO:0000313" key="4">
    <source>
        <dbReference type="Proteomes" id="UP000696280"/>
    </source>
</evidence>
<accession>A0A9N9KUH4</accession>
<dbReference type="AlphaFoldDB" id="A0A9N9KUH4"/>
<proteinExistence type="predicted"/>
<feature type="chain" id="PRO_5040261924" description="SET domain-containing protein" evidence="1">
    <location>
        <begin position="31"/>
        <end position="358"/>
    </location>
</feature>
<dbReference type="PROSITE" id="PS50280">
    <property type="entry name" value="SET"/>
    <property type="match status" value="1"/>
</dbReference>
<dbReference type="Proteomes" id="UP000696280">
    <property type="component" value="Unassembled WGS sequence"/>
</dbReference>
<keyword evidence="4" id="KW-1185">Reference proteome</keyword>
<feature type="signal peptide" evidence="1">
    <location>
        <begin position="1"/>
        <end position="30"/>
    </location>
</feature>
<dbReference type="InterPro" id="IPR046341">
    <property type="entry name" value="SET_dom_sf"/>
</dbReference>
<dbReference type="InterPro" id="IPR053185">
    <property type="entry name" value="SET_domain_protein"/>
</dbReference>
<feature type="domain" description="SET" evidence="2">
    <location>
        <begin position="68"/>
        <end position="222"/>
    </location>
</feature>
<dbReference type="Gene3D" id="1.25.40.10">
    <property type="entry name" value="Tetratricopeptide repeat domain"/>
    <property type="match status" value="1"/>
</dbReference>
<sequence length="358" mass="39997">MAANTRFPTIWVRSTILLCLSSILQLSATACHVHNSFNVCSSHERLDLGYLGTHTALLGNDTNEIDLDDLYTVYDVKPSKNKGLGVFAKHDLKRGTVIIIEEPLVAVPLPEMVQGQGFKILDMITSLETAYSNLSPISQKSFTDLHDVRFPSEEDQNKLLTIFRNNAYNTGDSKVGLFPKIARINHSCTPNSGNEWVDEAGHRIIYASRDIKEGEEITVSYIPLLKKTADRQSRLAQYGFTCDCSACQSSHGDKRRTKIADLLETLEMKVNTAPSKKLEIKRKQSTKALNLLSLVEEEGLNDYLSRAQHLSAVFSQRLGDIKLARRYAAKELETQLISQNPAGILKTRAFIDELNKAK</sequence>
<evidence type="ECO:0000259" key="2">
    <source>
        <dbReference type="PROSITE" id="PS50280"/>
    </source>
</evidence>
<dbReference type="PANTHER" id="PTHR47332">
    <property type="entry name" value="SET DOMAIN-CONTAINING PROTEIN 5"/>
    <property type="match status" value="1"/>
</dbReference>
<dbReference type="InterPro" id="IPR001214">
    <property type="entry name" value="SET_dom"/>
</dbReference>
<comment type="caution">
    <text evidence="3">The sequence shown here is derived from an EMBL/GenBank/DDBJ whole genome shotgun (WGS) entry which is preliminary data.</text>
</comment>
<evidence type="ECO:0000256" key="1">
    <source>
        <dbReference type="SAM" id="SignalP"/>
    </source>
</evidence>
<dbReference type="PROSITE" id="PS51257">
    <property type="entry name" value="PROKAR_LIPOPROTEIN"/>
    <property type="match status" value="1"/>
</dbReference>
<dbReference type="Gene3D" id="2.170.270.10">
    <property type="entry name" value="SET domain"/>
    <property type="match status" value="1"/>
</dbReference>
<dbReference type="SUPFAM" id="SSF82199">
    <property type="entry name" value="SET domain"/>
    <property type="match status" value="1"/>
</dbReference>
<keyword evidence="1" id="KW-0732">Signal</keyword>
<name>A0A9N9KUH4_9HELO</name>
<dbReference type="InterPro" id="IPR011990">
    <property type="entry name" value="TPR-like_helical_dom_sf"/>
</dbReference>
<organism evidence="3 4">
    <name type="scientific">Hymenoscyphus fraxineus</name>
    <dbReference type="NCBI Taxonomy" id="746836"/>
    <lineage>
        <taxon>Eukaryota</taxon>
        <taxon>Fungi</taxon>
        <taxon>Dikarya</taxon>
        <taxon>Ascomycota</taxon>
        <taxon>Pezizomycotina</taxon>
        <taxon>Leotiomycetes</taxon>
        <taxon>Helotiales</taxon>
        <taxon>Helotiaceae</taxon>
        <taxon>Hymenoscyphus</taxon>
    </lineage>
</organism>
<dbReference type="SMART" id="SM00317">
    <property type="entry name" value="SET"/>
    <property type="match status" value="1"/>
</dbReference>
<evidence type="ECO:0000313" key="3">
    <source>
        <dbReference type="EMBL" id="CAG8953311.1"/>
    </source>
</evidence>
<dbReference type="PANTHER" id="PTHR47332:SF4">
    <property type="entry name" value="SET DOMAIN-CONTAINING PROTEIN 5"/>
    <property type="match status" value="1"/>
</dbReference>
<dbReference type="Pfam" id="PF00856">
    <property type="entry name" value="SET"/>
    <property type="match status" value="1"/>
</dbReference>
<gene>
    <name evidence="3" type="ORF">HYFRA_00003518</name>
</gene>
<reference evidence="3" key="1">
    <citation type="submission" date="2021-07" db="EMBL/GenBank/DDBJ databases">
        <authorList>
            <person name="Durling M."/>
        </authorList>
    </citation>
    <scope>NUCLEOTIDE SEQUENCE</scope>
</reference>
<protein>
    <recommendedName>
        <fullName evidence="2">SET domain-containing protein</fullName>
    </recommendedName>
</protein>
<dbReference type="OrthoDB" id="265717at2759"/>
<dbReference type="EMBL" id="CAJVRL010000049">
    <property type="protein sequence ID" value="CAG8953311.1"/>
    <property type="molecule type" value="Genomic_DNA"/>
</dbReference>